<dbReference type="InterPro" id="IPR049492">
    <property type="entry name" value="BD-FAE-like_dom"/>
</dbReference>
<dbReference type="PANTHER" id="PTHR48081">
    <property type="entry name" value="AB HYDROLASE SUPERFAMILY PROTEIN C4A8.06C"/>
    <property type="match status" value="1"/>
</dbReference>
<dbReference type="Pfam" id="PF20434">
    <property type="entry name" value="BD-FAE"/>
    <property type="match status" value="1"/>
</dbReference>
<accession>A0ABP3TVV7</accession>
<name>A0ABP3TVV7_9CLOT</name>
<dbReference type="Proteomes" id="UP001500339">
    <property type="component" value="Unassembled WGS sequence"/>
</dbReference>
<dbReference type="InterPro" id="IPR050300">
    <property type="entry name" value="GDXG_lipolytic_enzyme"/>
</dbReference>
<dbReference type="SUPFAM" id="SSF53474">
    <property type="entry name" value="alpha/beta-Hydrolases"/>
    <property type="match status" value="1"/>
</dbReference>
<gene>
    <name evidence="3" type="ORF">GCM10008905_06480</name>
</gene>
<evidence type="ECO:0000313" key="3">
    <source>
        <dbReference type="EMBL" id="GAA0719007.1"/>
    </source>
</evidence>
<dbReference type="InterPro" id="IPR029058">
    <property type="entry name" value="AB_hydrolase_fold"/>
</dbReference>
<evidence type="ECO:0000259" key="2">
    <source>
        <dbReference type="Pfam" id="PF20434"/>
    </source>
</evidence>
<evidence type="ECO:0000256" key="1">
    <source>
        <dbReference type="ARBA" id="ARBA00022801"/>
    </source>
</evidence>
<evidence type="ECO:0000313" key="4">
    <source>
        <dbReference type="Proteomes" id="UP001500339"/>
    </source>
</evidence>
<keyword evidence="4" id="KW-1185">Reference proteome</keyword>
<dbReference type="EMBL" id="BAAACF010000001">
    <property type="protein sequence ID" value="GAA0719007.1"/>
    <property type="molecule type" value="Genomic_DNA"/>
</dbReference>
<dbReference type="PANTHER" id="PTHR48081:SF3">
    <property type="entry name" value="ALPHA_BETA HYDROLASE FOLD-3 DOMAIN-CONTAINING PROTEIN"/>
    <property type="match status" value="1"/>
</dbReference>
<feature type="domain" description="BD-FAE-like" evidence="2">
    <location>
        <begin position="22"/>
        <end position="248"/>
    </location>
</feature>
<comment type="caution">
    <text evidence="3">The sequence shown here is derived from an EMBL/GenBank/DDBJ whole genome shotgun (WGS) entry which is preliminary data.</text>
</comment>
<protein>
    <submittedName>
        <fullName evidence="3">Alpha/beta hydrolase</fullName>
    </submittedName>
</protein>
<dbReference type="Gene3D" id="3.40.50.1820">
    <property type="entry name" value="alpha/beta hydrolase"/>
    <property type="match status" value="1"/>
</dbReference>
<keyword evidence="1 3" id="KW-0378">Hydrolase</keyword>
<sequence length="291" mass="32806">MNLSKNTFEYKKTNDCSIQADVYKAKIENSPVIIFIHGGGLIWGSRKDIIPEQVKLYNDAGFTVVSIDYRLAPETKLESIIEDIKDAVKWVKYEGPTLFQINPSKIAVVGSSAGGFLSLITGTFKEKPNAIVSFYGYANILGDWTLKPNEFYCNTKPIISKHEAYSIVGNKPISESKLDRFLFYLYCRQKGNWIREISGLDTIFGKNKLLSLSPINNISNDYPTTLLIHGDKDTDVPYEESVGMYNELRNNGVECELLTIKDADHTFDYNMNNPAAVDSIKTVINFLNRVI</sequence>
<reference evidence="4" key="1">
    <citation type="journal article" date="2019" name="Int. J. Syst. Evol. Microbiol.">
        <title>The Global Catalogue of Microorganisms (GCM) 10K type strain sequencing project: providing services to taxonomists for standard genome sequencing and annotation.</title>
        <authorList>
            <consortium name="The Broad Institute Genomics Platform"/>
            <consortium name="The Broad Institute Genome Sequencing Center for Infectious Disease"/>
            <person name="Wu L."/>
            <person name="Ma J."/>
        </authorList>
    </citation>
    <scope>NUCLEOTIDE SEQUENCE [LARGE SCALE GENOMIC DNA]</scope>
    <source>
        <strain evidence="4">JCM 1405</strain>
    </source>
</reference>
<proteinExistence type="predicted"/>
<dbReference type="GO" id="GO:0016787">
    <property type="term" value="F:hydrolase activity"/>
    <property type="evidence" value="ECO:0007669"/>
    <property type="project" value="UniProtKB-KW"/>
</dbReference>
<organism evidence="3 4">
    <name type="scientific">Clostridium malenominatum</name>
    <dbReference type="NCBI Taxonomy" id="1539"/>
    <lineage>
        <taxon>Bacteria</taxon>
        <taxon>Bacillati</taxon>
        <taxon>Bacillota</taxon>
        <taxon>Clostridia</taxon>
        <taxon>Eubacteriales</taxon>
        <taxon>Clostridiaceae</taxon>
        <taxon>Clostridium</taxon>
    </lineage>
</organism>
<dbReference type="RefSeq" id="WP_343766572.1">
    <property type="nucleotide sequence ID" value="NZ_BAAACF010000001.1"/>
</dbReference>